<evidence type="ECO:0000256" key="2">
    <source>
        <dbReference type="RuleBase" id="RU362116"/>
    </source>
</evidence>
<dbReference type="Proteomes" id="UP000276443">
    <property type="component" value="Unassembled WGS sequence"/>
</dbReference>
<dbReference type="PROSITE" id="PS00588">
    <property type="entry name" value="FLAGELLA_BB_ROD"/>
    <property type="match status" value="1"/>
</dbReference>
<dbReference type="RefSeq" id="WP_245998000.1">
    <property type="nucleotide sequence ID" value="NZ_RKRF01000008.1"/>
</dbReference>
<name>A0A3N5BWJ4_9BACI</name>
<evidence type="ECO:0000313" key="5">
    <source>
        <dbReference type="EMBL" id="RPF54128.1"/>
    </source>
</evidence>
<sequence length="275" mass="30086">MRNMLNAASTMNQLQQRMDLTSNNLSNLNTYGYKSRQAQFSSLLFQQVNNMNGGDAESPRMTPEGIRVGSGARLAHTSMSLDPGTVQETGRPLDVAIQDENRFFAINAPLENGESETRFTRSGNFYIQPVNDNEVMLTTSDGTPAHGQNGPIILEGNFDDIELTEEGGVQVTRGNETQVEANLQVVDIENTRVLEATGDNAFRINEADLEVPAEALVENIAPQEANLQPSALEQSNVDMAKEFTDLTEAQRAYSFNSQSISIGDQMMGLIGSMRS</sequence>
<dbReference type="InterPro" id="IPR001444">
    <property type="entry name" value="Flag_bb_rod_N"/>
</dbReference>
<feature type="domain" description="Flagellar basal body rod protein N-terminal" evidence="3">
    <location>
        <begin position="4"/>
        <end position="34"/>
    </location>
</feature>
<protein>
    <submittedName>
        <fullName evidence="5">Flagellar basal-body rod protein FlgG</fullName>
    </submittedName>
</protein>
<comment type="subcellular location">
    <subcellularLocation>
        <location evidence="2">Bacterial flagellum basal body</location>
    </subcellularLocation>
</comment>
<dbReference type="EMBL" id="RKRF01000008">
    <property type="protein sequence ID" value="RPF54128.1"/>
    <property type="molecule type" value="Genomic_DNA"/>
</dbReference>
<dbReference type="InterPro" id="IPR020013">
    <property type="entry name" value="Flagellar_FlgE/F/G"/>
</dbReference>
<organism evidence="5 6">
    <name type="scientific">Aquisalibacillus elongatus</name>
    <dbReference type="NCBI Taxonomy" id="485577"/>
    <lineage>
        <taxon>Bacteria</taxon>
        <taxon>Bacillati</taxon>
        <taxon>Bacillota</taxon>
        <taxon>Bacilli</taxon>
        <taxon>Bacillales</taxon>
        <taxon>Bacillaceae</taxon>
        <taxon>Aquisalibacillus</taxon>
    </lineage>
</organism>
<dbReference type="InterPro" id="IPR037925">
    <property type="entry name" value="FlgE/F/G-like"/>
</dbReference>
<reference evidence="5 6" key="1">
    <citation type="submission" date="2018-11" db="EMBL/GenBank/DDBJ databases">
        <title>Genomic Encyclopedia of Type Strains, Phase IV (KMG-IV): sequencing the most valuable type-strain genomes for metagenomic binning, comparative biology and taxonomic classification.</title>
        <authorList>
            <person name="Goeker M."/>
        </authorList>
    </citation>
    <scope>NUCLEOTIDE SEQUENCE [LARGE SCALE GENOMIC DNA]</scope>
    <source>
        <strain evidence="5 6">DSM 18090</strain>
    </source>
</reference>
<dbReference type="GO" id="GO:0071978">
    <property type="term" value="P:bacterial-type flagellum-dependent swarming motility"/>
    <property type="evidence" value="ECO:0007669"/>
    <property type="project" value="TreeGrafter"/>
</dbReference>
<keyword evidence="5" id="KW-0966">Cell projection</keyword>
<dbReference type="InterPro" id="IPR010930">
    <property type="entry name" value="Flg_bb/hook_C_dom"/>
</dbReference>
<dbReference type="NCBIfam" id="TIGR03506">
    <property type="entry name" value="FlgEFG_subfam"/>
    <property type="match status" value="1"/>
</dbReference>
<dbReference type="PANTHER" id="PTHR30435:SF19">
    <property type="entry name" value="FLAGELLAR BASAL-BODY ROD PROTEIN FLGG"/>
    <property type="match status" value="1"/>
</dbReference>
<dbReference type="GO" id="GO:0009425">
    <property type="term" value="C:bacterial-type flagellum basal body"/>
    <property type="evidence" value="ECO:0007669"/>
    <property type="project" value="UniProtKB-SubCell"/>
</dbReference>
<dbReference type="AlphaFoldDB" id="A0A3N5BWJ4"/>
<proteinExistence type="inferred from homology"/>
<dbReference type="Pfam" id="PF06429">
    <property type="entry name" value="Flg_bbr_C"/>
    <property type="match status" value="1"/>
</dbReference>
<gene>
    <name evidence="5" type="ORF">EDC24_1317</name>
</gene>
<keyword evidence="6" id="KW-1185">Reference proteome</keyword>
<evidence type="ECO:0000259" key="3">
    <source>
        <dbReference type="Pfam" id="PF00460"/>
    </source>
</evidence>
<evidence type="ECO:0000256" key="1">
    <source>
        <dbReference type="ARBA" id="ARBA00009677"/>
    </source>
</evidence>
<feature type="domain" description="Flagellar basal-body/hook protein C-terminal" evidence="4">
    <location>
        <begin position="229"/>
        <end position="268"/>
    </location>
</feature>
<evidence type="ECO:0000313" key="6">
    <source>
        <dbReference type="Proteomes" id="UP000276443"/>
    </source>
</evidence>
<comment type="caution">
    <text evidence="5">The sequence shown here is derived from an EMBL/GenBank/DDBJ whole genome shotgun (WGS) entry which is preliminary data.</text>
</comment>
<keyword evidence="2" id="KW-0975">Bacterial flagellum</keyword>
<dbReference type="PANTHER" id="PTHR30435">
    <property type="entry name" value="FLAGELLAR PROTEIN"/>
    <property type="match status" value="1"/>
</dbReference>
<keyword evidence="5" id="KW-0282">Flagellum</keyword>
<dbReference type="Pfam" id="PF00460">
    <property type="entry name" value="Flg_bb_rod"/>
    <property type="match status" value="1"/>
</dbReference>
<dbReference type="SUPFAM" id="SSF117143">
    <property type="entry name" value="Flagellar hook protein flgE"/>
    <property type="match status" value="1"/>
</dbReference>
<comment type="similarity">
    <text evidence="1 2">Belongs to the flagella basal body rod proteins family.</text>
</comment>
<evidence type="ECO:0000259" key="4">
    <source>
        <dbReference type="Pfam" id="PF06429"/>
    </source>
</evidence>
<keyword evidence="5" id="KW-0969">Cilium</keyword>
<dbReference type="InterPro" id="IPR019776">
    <property type="entry name" value="Flagellar_basal_body_rod_CS"/>
</dbReference>
<accession>A0A3N5BWJ4</accession>